<dbReference type="Proteomes" id="UP001175271">
    <property type="component" value="Unassembled WGS sequence"/>
</dbReference>
<dbReference type="EMBL" id="JAUCMV010000003">
    <property type="protein sequence ID" value="KAK0410219.1"/>
    <property type="molecule type" value="Genomic_DNA"/>
</dbReference>
<feature type="coiled-coil region" evidence="1">
    <location>
        <begin position="202"/>
        <end position="233"/>
    </location>
</feature>
<keyword evidence="3" id="KW-1185">Reference proteome</keyword>
<proteinExistence type="predicted"/>
<sequence length="241" mass="27788">MKDHEMLSEAIAHFPLCQNCKVPLSVFDSFEDEPRKNLLVHKPLKCDICDWETATPMISSFVLLYKQTFHLYAKYYAQLRLKCAHCDKKIMVTEAYFCGDALCAHCAILLHPGGEEHHIKAIIETDMHMQHPDDFLNLQIDYLEEAVRTNFARGVYPDVPKLREHLQKISKIHVQLVNAEMLKFSGVDVPIHFIELPSLEAIQLQENSVEEVARELHEALEVGEEKLQKAKKTKKKKGKKK</sequence>
<evidence type="ECO:0000256" key="1">
    <source>
        <dbReference type="SAM" id="Coils"/>
    </source>
</evidence>
<keyword evidence="1" id="KW-0175">Coiled coil</keyword>
<organism evidence="2 3">
    <name type="scientific">Steinernema hermaphroditum</name>
    <dbReference type="NCBI Taxonomy" id="289476"/>
    <lineage>
        <taxon>Eukaryota</taxon>
        <taxon>Metazoa</taxon>
        <taxon>Ecdysozoa</taxon>
        <taxon>Nematoda</taxon>
        <taxon>Chromadorea</taxon>
        <taxon>Rhabditida</taxon>
        <taxon>Tylenchina</taxon>
        <taxon>Panagrolaimomorpha</taxon>
        <taxon>Strongyloidoidea</taxon>
        <taxon>Steinernematidae</taxon>
        <taxon>Steinernema</taxon>
    </lineage>
</organism>
<gene>
    <name evidence="2" type="ORF">QR680_005011</name>
</gene>
<comment type="caution">
    <text evidence="2">The sequence shown here is derived from an EMBL/GenBank/DDBJ whole genome shotgun (WGS) entry which is preliminary data.</text>
</comment>
<dbReference type="AlphaFoldDB" id="A0AA39HRS6"/>
<name>A0AA39HRS6_9BILA</name>
<reference evidence="2" key="1">
    <citation type="submission" date="2023-06" db="EMBL/GenBank/DDBJ databases">
        <title>Genomic analysis of the entomopathogenic nematode Steinernema hermaphroditum.</title>
        <authorList>
            <person name="Schwarz E.M."/>
            <person name="Heppert J.K."/>
            <person name="Baniya A."/>
            <person name="Schwartz H.T."/>
            <person name="Tan C.-H."/>
            <person name="Antoshechkin I."/>
            <person name="Sternberg P.W."/>
            <person name="Goodrich-Blair H."/>
            <person name="Dillman A.R."/>
        </authorList>
    </citation>
    <scope>NUCLEOTIDE SEQUENCE</scope>
    <source>
        <strain evidence="2">PS9179</strain>
        <tissue evidence="2">Whole animal</tissue>
    </source>
</reference>
<evidence type="ECO:0000313" key="3">
    <source>
        <dbReference type="Proteomes" id="UP001175271"/>
    </source>
</evidence>
<evidence type="ECO:0000313" key="2">
    <source>
        <dbReference type="EMBL" id="KAK0410219.1"/>
    </source>
</evidence>
<protein>
    <submittedName>
        <fullName evidence="2">Uncharacterized protein</fullName>
    </submittedName>
</protein>
<accession>A0AA39HRS6</accession>